<comment type="caution">
    <text evidence="2">The sequence shown here is derived from an EMBL/GenBank/DDBJ whole genome shotgun (WGS) entry which is preliminary data.</text>
</comment>
<proteinExistence type="predicted"/>
<reference evidence="2 3" key="1">
    <citation type="submission" date="2020-04" db="EMBL/GenBank/DDBJ databases">
        <title>Pseudoalteromonas caenipelagi sp. nov., isolated from a tidal flat.</title>
        <authorList>
            <person name="Park S."/>
            <person name="Yoon J.-H."/>
        </authorList>
    </citation>
    <scope>NUCLEOTIDE SEQUENCE [LARGE SCALE GENOMIC DNA]</scope>
    <source>
        <strain evidence="2 3">JBTF-M23</strain>
    </source>
</reference>
<gene>
    <name evidence="2" type="ORF">HG263_09140</name>
</gene>
<dbReference type="Proteomes" id="UP000586305">
    <property type="component" value="Unassembled WGS sequence"/>
</dbReference>
<organism evidence="2 3">
    <name type="scientific">Pseudoalteromonas caenipelagi</name>
    <dbReference type="NCBI Taxonomy" id="2726988"/>
    <lineage>
        <taxon>Bacteria</taxon>
        <taxon>Pseudomonadati</taxon>
        <taxon>Pseudomonadota</taxon>
        <taxon>Gammaproteobacteria</taxon>
        <taxon>Alteromonadales</taxon>
        <taxon>Pseudoalteromonadaceae</taxon>
        <taxon>Pseudoalteromonas</taxon>
    </lineage>
</organism>
<accession>A0A849VAN3</accession>
<keyword evidence="3" id="KW-1185">Reference proteome</keyword>
<feature type="transmembrane region" description="Helical" evidence="1">
    <location>
        <begin position="43"/>
        <end position="68"/>
    </location>
</feature>
<keyword evidence="1" id="KW-1133">Transmembrane helix</keyword>
<dbReference type="InterPro" id="IPR046168">
    <property type="entry name" value="DUF6170"/>
</dbReference>
<sequence length="100" mass="11196">MNLRLSSVKALDGYKLRDRQQILTLALEALSAPKKVMLRVAKLAVLTPFFIALAYFEGWALLPVLLAAGLSYPLLTTPIEILFAKQTFEQAIEQFKSEQT</sequence>
<keyword evidence="1" id="KW-0812">Transmembrane</keyword>
<evidence type="ECO:0000313" key="3">
    <source>
        <dbReference type="Proteomes" id="UP000586305"/>
    </source>
</evidence>
<protein>
    <submittedName>
        <fullName evidence="2">Uncharacterized protein</fullName>
    </submittedName>
</protein>
<dbReference type="Pfam" id="PF19667">
    <property type="entry name" value="DUF6170"/>
    <property type="match status" value="1"/>
</dbReference>
<name>A0A849VAN3_9GAMM</name>
<keyword evidence="1" id="KW-0472">Membrane</keyword>
<dbReference type="EMBL" id="JABBPG010000003">
    <property type="protein sequence ID" value="NOU50699.1"/>
    <property type="molecule type" value="Genomic_DNA"/>
</dbReference>
<evidence type="ECO:0000313" key="2">
    <source>
        <dbReference type="EMBL" id="NOU50699.1"/>
    </source>
</evidence>
<dbReference type="AlphaFoldDB" id="A0A849VAN3"/>
<dbReference type="RefSeq" id="WP_171625778.1">
    <property type="nucleotide sequence ID" value="NZ_JABBPG010000003.1"/>
</dbReference>
<evidence type="ECO:0000256" key="1">
    <source>
        <dbReference type="SAM" id="Phobius"/>
    </source>
</evidence>